<sequence length="267" mass="29015">MTVSILGCGWYGLALAKALLADGITIKGSTTSPDKLALLEEAGIVPFLLDLSENLPLSADLFDCDILIISIPPKARSGAGAEYVPKLKRVIDAIQLSPIKKVILISSTGIYADLNQEVTEQTPPQPNTPAGQVLFEAEELFRRQNIFKTTTIRFGGLIGPGRDPGRFFAGKKGIPNGLAPVNLIYLDDCIGITRAIIQQDVFGITVNACTPHHPPKRAFYTQAAAKAGLALREFLPELGEWKIVNSAVIGEAVRYEYKIDNWSNWLQ</sequence>
<comment type="caution">
    <text evidence="2">The sequence shown here is derived from an EMBL/GenBank/DDBJ whole genome shotgun (WGS) entry which is preliminary data.</text>
</comment>
<dbReference type="InterPro" id="IPR036291">
    <property type="entry name" value="NAD(P)-bd_dom_sf"/>
</dbReference>
<dbReference type="SUPFAM" id="SSF51735">
    <property type="entry name" value="NAD(P)-binding Rossmann-fold domains"/>
    <property type="match status" value="1"/>
</dbReference>
<dbReference type="Gene3D" id="3.40.50.720">
    <property type="entry name" value="NAD(P)-binding Rossmann-like Domain"/>
    <property type="match status" value="1"/>
</dbReference>
<feature type="domain" description="NAD(P)-binding" evidence="1">
    <location>
        <begin position="9"/>
        <end position="158"/>
    </location>
</feature>
<evidence type="ECO:0000313" key="2">
    <source>
        <dbReference type="EMBL" id="MBD1366491.1"/>
    </source>
</evidence>
<dbReference type="InterPro" id="IPR016040">
    <property type="entry name" value="NAD(P)-bd_dom"/>
</dbReference>
<dbReference type="RefSeq" id="WP_191191126.1">
    <property type="nucleotide sequence ID" value="NZ_JACWMY010000012.1"/>
</dbReference>
<dbReference type="InterPro" id="IPR051783">
    <property type="entry name" value="NAD(P)-dependent_oxidoreduct"/>
</dbReference>
<dbReference type="CDD" id="cd05266">
    <property type="entry name" value="SDR_a4"/>
    <property type="match status" value="1"/>
</dbReference>
<evidence type="ECO:0000259" key="1">
    <source>
        <dbReference type="Pfam" id="PF13460"/>
    </source>
</evidence>
<dbReference type="PANTHER" id="PTHR48079:SF6">
    <property type="entry name" value="NAD(P)-BINDING DOMAIN-CONTAINING PROTEIN-RELATED"/>
    <property type="match status" value="1"/>
</dbReference>
<dbReference type="EMBL" id="JACWMY010000012">
    <property type="protein sequence ID" value="MBD1366491.1"/>
    <property type="molecule type" value="Genomic_DNA"/>
</dbReference>
<proteinExistence type="predicted"/>
<reference evidence="2 3" key="1">
    <citation type="submission" date="2020-09" db="EMBL/GenBank/DDBJ databases">
        <title>Novel species of Mucilaginibacter isolated from a glacier on the Tibetan Plateau.</title>
        <authorList>
            <person name="Liu Q."/>
            <person name="Xin Y.-H."/>
        </authorList>
    </citation>
    <scope>NUCLEOTIDE SEQUENCE [LARGE SCALE GENOMIC DNA]</scope>
    <source>
        <strain evidence="2 3">ZT4R22</strain>
    </source>
</reference>
<dbReference type="Proteomes" id="UP000606600">
    <property type="component" value="Unassembled WGS sequence"/>
</dbReference>
<dbReference type="Pfam" id="PF13460">
    <property type="entry name" value="NAD_binding_10"/>
    <property type="match status" value="1"/>
</dbReference>
<evidence type="ECO:0000313" key="3">
    <source>
        <dbReference type="Proteomes" id="UP000606600"/>
    </source>
</evidence>
<protein>
    <submittedName>
        <fullName evidence="2">SDR family oxidoreductase</fullName>
    </submittedName>
</protein>
<keyword evidence="3" id="KW-1185">Reference proteome</keyword>
<name>A0ABR7WW31_9SPHI</name>
<accession>A0ABR7WW31</accession>
<organism evidence="2 3">
    <name type="scientific">Mucilaginibacter pankratovii</name>
    <dbReference type="NCBI Taxonomy" id="2772110"/>
    <lineage>
        <taxon>Bacteria</taxon>
        <taxon>Pseudomonadati</taxon>
        <taxon>Bacteroidota</taxon>
        <taxon>Sphingobacteriia</taxon>
        <taxon>Sphingobacteriales</taxon>
        <taxon>Sphingobacteriaceae</taxon>
        <taxon>Mucilaginibacter</taxon>
    </lineage>
</organism>
<dbReference type="PANTHER" id="PTHR48079">
    <property type="entry name" value="PROTEIN YEEZ"/>
    <property type="match status" value="1"/>
</dbReference>
<gene>
    <name evidence="2" type="ORF">IDJ77_21940</name>
</gene>